<accession>Q6IH64</accession>
<dbReference type="EMBL" id="BK003552">
    <property type="protein sequence ID" value="DAA03751.1"/>
    <property type="molecule type" value="Genomic_DNA"/>
</dbReference>
<name>Q6IH64_DROME</name>
<organism evidence="2">
    <name type="scientific">Drosophila melanogaster</name>
    <name type="common">Fruit fly</name>
    <dbReference type="NCBI Taxonomy" id="7227"/>
    <lineage>
        <taxon>Eukaryota</taxon>
        <taxon>Metazoa</taxon>
        <taxon>Ecdysozoa</taxon>
        <taxon>Arthropoda</taxon>
        <taxon>Hexapoda</taxon>
        <taxon>Insecta</taxon>
        <taxon>Pterygota</taxon>
        <taxon>Neoptera</taxon>
        <taxon>Endopterygota</taxon>
        <taxon>Diptera</taxon>
        <taxon>Brachycera</taxon>
        <taxon>Muscomorpha</taxon>
        <taxon>Ephydroidea</taxon>
        <taxon>Drosophilidae</taxon>
        <taxon>Drosophila</taxon>
        <taxon>Sophophora</taxon>
    </lineage>
</organism>
<feature type="region of interest" description="Disordered" evidence="1">
    <location>
        <begin position="1"/>
        <end position="44"/>
    </location>
</feature>
<sequence length="164" mass="19061">MRVGVSCTYKESGKGDGGDEVGEEEARTKNEAQQKSPKKGYKERKQWKPRHWSWGNLYYLAIFWGLSPMHRTSAFVYTKLEHRMIQNHQARRNSTKRWVQVAFWDWNGKIMVLLLQENKWNSGIWHGHKIDMSILYISVAISVAPPEPRLLSLPAVHEPSTSLL</sequence>
<evidence type="ECO:0000256" key="1">
    <source>
        <dbReference type="SAM" id="MobiDB-lite"/>
    </source>
</evidence>
<evidence type="ECO:0000313" key="2">
    <source>
        <dbReference type="EMBL" id="DAA03751.1"/>
    </source>
</evidence>
<dbReference type="AlphaFoldDB" id="Q6IH64"/>
<protein>
    <submittedName>
        <fullName evidence="2">HDC03194</fullName>
    </submittedName>
</protein>
<proteinExistence type="predicted"/>
<gene>
    <name evidence="2" type="ORF">HDC03194</name>
</gene>
<reference evidence="2" key="1">
    <citation type="journal article" date="2003" name="Genome Biol.">
        <title>An integrated gene annotation and transcriptional profiling approach towards the full gene content of the Drosophila genome.</title>
        <authorList>
            <person name="Hild M."/>
            <person name="Beckmann B."/>
            <person name="Haas S.A."/>
            <person name="Koch B."/>
            <person name="Solovyev V."/>
            <person name="Busold C."/>
            <person name="Fellenberg K."/>
            <person name="Boutros M."/>
            <person name="Vingron M."/>
            <person name="Sauer F."/>
            <person name="Hoheisel J.D."/>
            <person name="Paro R."/>
        </authorList>
    </citation>
    <scope>NUCLEOTIDE SEQUENCE</scope>
</reference>